<keyword evidence="2" id="KW-0963">Cytoplasm</keyword>
<keyword evidence="3" id="KW-0175">Coiled coil</keyword>
<dbReference type="SUPFAM" id="SSF64268">
    <property type="entry name" value="PX domain"/>
    <property type="match status" value="1"/>
</dbReference>
<protein>
    <recommendedName>
        <fullName evidence="4">PX domain-containing protein</fullName>
    </recommendedName>
</protein>
<dbReference type="GO" id="GO:0005769">
    <property type="term" value="C:early endosome"/>
    <property type="evidence" value="ECO:0007669"/>
    <property type="project" value="TreeGrafter"/>
</dbReference>
<dbReference type="PANTHER" id="PTHR22999">
    <property type="entry name" value="PX SERINE/THREONINE KINASE PXK"/>
    <property type="match status" value="1"/>
</dbReference>
<sequence>MGDQQNFDVAENFNKLEVKDISHPLKVNNIQITQCETAEEAITTDSEDYLSEPLRYRSFQYSTSSNETNSTLVQERTIPEENANFLSCNGDINFDNIEIPIVGYEIMEERARFTVYKLRIENKVTGDCWYVFRRYTDFVRLCNRIRNSHPQVVQLLPRKRWLKNNFDPIFLEERVSGLQTLVNAIVAESTLMATQEIQDFFCLNEPPIYSETNEESRAMFEALEETINELKVQLREKDAIIDSLQDSLHTKTLESENLLKIIKRSTMNCQKCQKECENFTKVIK</sequence>
<feature type="domain" description="PX" evidence="4">
    <location>
        <begin position="94"/>
        <end position="208"/>
    </location>
</feature>
<dbReference type="Proteomes" id="UP001168821">
    <property type="component" value="Unassembled WGS sequence"/>
</dbReference>
<name>A0AA38IVL4_9CUCU</name>
<dbReference type="AlphaFoldDB" id="A0AA38IVL4"/>
<dbReference type="Gene3D" id="3.30.1520.10">
    <property type="entry name" value="Phox-like domain"/>
    <property type="match status" value="1"/>
</dbReference>
<dbReference type="PROSITE" id="PS50195">
    <property type="entry name" value="PX"/>
    <property type="match status" value="1"/>
</dbReference>
<dbReference type="Pfam" id="PF00787">
    <property type="entry name" value="PX"/>
    <property type="match status" value="1"/>
</dbReference>
<evidence type="ECO:0000313" key="5">
    <source>
        <dbReference type="EMBL" id="KAJ3661181.1"/>
    </source>
</evidence>
<evidence type="ECO:0000313" key="6">
    <source>
        <dbReference type="Proteomes" id="UP001168821"/>
    </source>
</evidence>
<dbReference type="GO" id="GO:0045022">
    <property type="term" value="P:early endosome to late endosome transport"/>
    <property type="evidence" value="ECO:0007669"/>
    <property type="project" value="TreeGrafter"/>
</dbReference>
<accession>A0AA38IVL4</accession>
<dbReference type="InterPro" id="IPR001683">
    <property type="entry name" value="PX_dom"/>
</dbReference>
<dbReference type="GO" id="GO:0008333">
    <property type="term" value="P:endosome to lysosome transport"/>
    <property type="evidence" value="ECO:0007669"/>
    <property type="project" value="TreeGrafter"/>
</dbReference>
<comment type="caution">
    <text evidence="5">The sequence shown here is derived from an EMBL/GenBank/DDBJ whole genome shotgun (WGS) entry which is preliminary data.</text>
</comment>
<gene>
    <name evidence="5" type="ORF">Zmor_005590</name>
</gene>
<proteinExistence type="predicted"/>
<dbReference type="SMART" id="SM00312">
    <property type="entry name" value="PX"/>
    <property type="match status" value="1"/>
</dbReference>
<dbReference type="InterPro" id="IPR036871">
    <property type="entry name" value="PX_dom_sf"/>
</dbReference>
<dbReference type="PANTHER" id="PTHR22999:SF23">
    <property type="entry name" value="SORTING NEXIN-16"/>
    <property type="match status" value="1"/>
</dbReference>
<keyword evidence="6" id="KW-1185">Reference proteome</keyword>
<dbReference type="EMBL" id="JALNTZ010000002">
    <property type="protein sequence ID" value="KAJ3661181.1"/>
    <property type="molecule type" value="Genomic_DNA"/>
</dbReference>
<evidence type="ECO:0000256" key="2">
    <source>
        <dbReference type="ARBA" id="ARBA00022490"/>
    </source>
</evidence>
<dbReference type="GO" id="GO:0006622">
    <property type="term" value="P:protein targeting to lysosome"/>
    <property type="evidence" value="ECO:0007669"/>
    <property type="project" value="TreeGrafter"/>
</dbReference>
<dbReference type="GO" id="GO:0005770">
    <property type="term" value="C:late endosome"/>
    <property type="evidence" value="ECO:0007669"/>
    <property type="project" value="TreeGrafter"/>
</dbReference>
<evidence type="ECO:0000256" key="1">
    <source>
        <dbReference type="ARBA" id="ARBA00004496"/>
    </source>
</evidence>
<dbReference type="GO" id="GO:0035091">
    <property type="term" value="F:phosphatidylinositol binding"/>
    <property type="evidence" value="ECO:0007669"/>
    <property type="project" value="InterPro"/>
</dbReference>
<feature type="coiled-coil region" evidence="3">
    <location>
        <begin position="213"/>
        <end position="247"/>
    </location>
</feature>
<reference evidence="5" key="1">
    <citation type="journal article" date="2023" name="G3 (Bethesda)">
        <title>Whole genome assemblies of Zophobas morio and Tenebrio molitor.</title>
        <authorList>
            <person name="Kaur S."/>
            <person name="Stinson S.A."/>
            <person name="diCenzo G.C."/>
        </authorList>
    </citation>
    <scope>NUCLEOTIDE SEQUENCE</scope>
    <source>
        <strain evidence="5">QUZm001</strain>
    </source>
</reference>
<organism evidence="5 6">
    <name type="scientific">Zophobas morio</name>
    <dbReference type="NCBI Taxonomy" id="2755281"/>
    <lineage>
        <taxon>Eukaryota</taxon>
        <taxon>Metazoa</taxon>
        <taxon>Ecdysozoa</taxon>
        <taxon>Arthropoda</taxon>
        <taxon>Hexapoda</taxon>
        <taxon>Insecta</taxon>
        <taxon>Pterygota</taxon>
        <taxon>Neoptera</taxon>
        <taxon>Endopterygota</taxon>
        <taxon>Coleoptera</taxon>
        <taxon>Polyphaga</taxon>
        <taxon>Cucujiformia</taxon>
        <taxon>Tenebrionidae</taxon>
        <taxon>Zophobas</taxon>
    </lineage>
</organism>
<comment type="subcellular location">
    <subcellularLocation>
        <location evidence="1">Cytoplasm</location>
    </subcellularLocation>
</comment>
<evidence type="ECO:0000256" key="3">
    <source>
        <dbReference type="SAM" id="Coils"/>
    </source>
</evidence>
<evidence type="ECO:0000259" key="4">
    <source>
        <dbReference type="PROSITE" id="PS50195"/>
    </source>
</evidence>
<dbReference type="InterPro" id="IPR051837">
    <property type="entry name" value="SortingNexin/PXDomain-PKLike"/>
</dbReference>